<reference evidence="2 3" key="1">
    <citation type="submission" date="2019-12" db="EMBL/GenBank/DDBJ databases">
        <title>Rhizobium genotypes associated with high levels of biological nitrogen fixation by grain legumes in a temperate-maritime cropping system.</title>
        <authorList>
            <person name="Maluk M."/>
            <person name="Francesc Ferrando Molina F."/>
            <person name="Lopez Del Egido L."/>
            <person name="Lafos M."/>
            <person name="Langarica-Fuentes A."/>
            <person name="Gebre Yohannes G."/>
            <person name="Young M.W."/>
            <person name="Martin P."/>
            <person name="Gantlett R."/>
            <person name="Kenicer G."/>
            <person name="Hawes C."/>
            <person name="Begg G.S."/>
            <person name="Quilliam R.S."/>
            <person name="Squire G.R."/>
            <person name="Poole P.S."/>
            <person name="Young P.W."/>
            <person name="Iannetta P.M."/>
            <person name="James E.K."/>
        </authorList>
    </citation>
    <scope>NUCLEOTIDE SEQUENCE [LARGE SCALE GENOMIC DNA]</scope>
    <source>
        <strain evidence="2 3">JHI2449</strain>
    </source>
</reference>
<dbReference type="RefSeq" id="WP_163882334.1">
    <property type="nucleotide sequence ID" value="NZ_WUEP01000027.1"/>
</dbReference>
<dbReference type="Gene3D" id="3.40.50.300">
    <property type="entry name" value="P-loop containing nucleotide triphosphate hydrolases"/>
    <property type="match status" value="1"/>
</dbReference>
<proteinExistence type="predicted"/>
<dbReference type="SUPFAM" id="SSF52540">
    <property type="entry name" value="P-loop containing nucleoside triphosphate hydrolases"/>
    <property type="match status" value="1"/>
</dbReference>
<comment type="caution">
    <text evidence="2">The sequence shown here is derived from an EMBL/GenBank/DDBJ whole genome shotgun (WGS) entry which is preliminary data.</text>
</comment>
<dbReference type="EMBL" id="WUEP01000027">
    <property type="protein sequence ID" value="NEH94752.1"/>
    <property type="molecule type" value="Genomic_DNA"/>
</dbReference>
<protein>
    <recommendedName>
        <fullName evidence="1">NACHT domain-containing protein</fullName>
    </recommendedName>
</protein>
<dbReference type="InterPro" id="IPR007111">
    <property type="entry name" value="NACHT_NTPase"/>
</dbReference>
<organism evidence="2 3">
    <name type="scientific">Rhizobium laguerreae</name>
    <dbReference type="NCBI Taxonomy" id="1076926"/>
    <lineage>
        <taxon>Bacteria</taxon>
        <taxon>Pseudomonadati</taxon>
        <taxon>Pseudomonadota</taxon>
        <taxon>Alphaproteobacteria</taxon>
        <taxon>Hyphomicrobiales</taxon>
        <taxon>Rhizobiaceae</taxon>
        <taxon>Rhizobium/Agrobacterium group</taxon>
        <taxon>Rhizobium</taxon>
    </lineage>
</organism>
<evidence type="ECO:0000259" key="1">
    <source>
        <dbReference type="PROSITE" id="PS50837"/>
    </source>
</evidence>
<evidence type="ECO:0000313" key="3">
    <source>
        <dbReference type="Proteomes" id="UP000468864"/>
    </source>
</evidence>
<gene>
    <name evidence="2" type="ORF">GR206_27695</name>
</gene>
<dbReference type="AlphaFoldDB" id="A0A6N9ZMV2"/>
<accession>A0A6N9ZMV2</accession>
<dbReference type="PROSITE" id="PS50837">
    <property type="entry name" value="NACHT"/>
    <property type="match status" value="1"/>
</dbReference>
<sequence length="1225" mass="137400">MVWTLVHPVKFHPPHLSTDPQKWLLKQIQIELSAFKAQNSRRTIPDVWIVASNIEPSGVANTGCFDAARAMVQKAFPKLAQRFHIWGGRKILDLLSQHPGVSAYYGEFLTAGNVLKKLHDELSDVRADISEIFRYLTVTQLSEQQFTKLEQAGSTVDNRPGIQQLFTDIPFKSDDYRGYAAAALAKTIAQIHRPNAQFPQEIAWTLWNNAPTRARVWFVKGGPGQGKSTLTQYIAQIQRAALILQATDLPILPAQAGLAEEIKTYARRHGLWPETPRIPFTVELKEYAFWFGQRGTSQSQRMLTYLAERLTKELGHQVLPGTLRRAFASSRWLFIFDGLDEVPGDVKDNVASEVLHFVDDALVGCNADAMIVCTSRPQGYSGQFASLGATTVELSALTGEQALRCATPLLQIGRSVTDSQTFIHILREALKSPPIIEIMKTPLQAHIMAVIVRDGGRPPERRWKLFNTFYEIIKKREGNRNLPDKNLAGLLREGDKLLRAIHNRLGFELHARAETSKGATTALDRDTLKRIVTETVSKLQDKAIRSTVSTVMKATTERLVLVNTPESGEYVRFDIRPLQEFFAAEYFYRDGFAERFHTRMRAIASDAHWREVMHFLISALVENGRSNELAVATSVLEEIDSGATPPSRAFQRRLARGARITARLLAEGVLEEDKQIRSRFLNAIIPIAAQSSPPTSLDRRLQQHSLGWLQDALLIALREQALSETIGAAIILGQILPDRDKRSREVAAFIKNAGPDYIAYFLYALAERTHYDSRRFPRWAVSIACEFLSLDTWFRFSEEVIAAASRIAGAHPETLRRELRLPAGGAAGVLCAALRSDAGGRAPALKPVIFKIHRALEIHSEPPHPNLDYQNWDDAVWEGLRGLPGLFGTISSMFEFLKSRAAQSQERFLASIGSNYANCEILPYPIKGFISDVSALNPNCVSDMETILQTTRPGWARFTMTFDHSGQADFQGVAQDFPQVLFYLLTDNAQRGAAEFMDDDGNIALMERGIRSTASHDILHAWRTLLGKPRLSGLFKNLVLQLADGPVYRKRYRRSVEPFPISLPEEAALLPHVVAAMVDAVDTENRHGYSPRPSTRADMLEWVASYVAKPAELKKLIADKSKNRRVRMAAFIMYRLHPKSRSNESPDILMDLYDPVESTWMLPGVANAMFDEILRQEPVAFDTFGILLEKYHADYFGRASLEAAFTAWREASSSPISSAKEPWIL</sequence>
<feature type="domain" description="NACHT" evidence="1">
    <location>
        <begin position="215"/>
        <end position="377"/>
    </location>
</feature>
<dbReference type="InterPro" id="IPR027417">
    <property type="entry name" value="P-loop_NTPase"/>
</dbReference>
<name>A0A6N9ZMV2_9HYPH</name>
<evidence type="ECO:0000313" key="2">
    <source>
        <dbReference type="EMBL" id="NEH94752.1"/>
    </source>
</evidence>
<dbReference type="Proteomes" id="UP000468864">
    <property type="component" value="Unassembled WGS sequence"/>
</dbReference>